<accession>A0ABP1BIG5</accession>
<organism evidence="1 2">
    <name type="scientific">Sphagnum jensenii</name>
    <dbReference type="NCBI Taxonomy" id="128206"/>
    <lineage>
        <taxon>Eukaryota</taxon>
        <taxon>Viridiplantae</taxon>
        <taxon>Streptophyta</taxon>
        <taxon>Embryophyta</taxon>
        <taxon>Bryophyta</taxon>
        <taxon>Sphagnophytina</taxon>
        <taxon>Sphagnopsida</taxon>
        <taxon>Sphagnales</taxon>
        <taxon>Sphagnaceae</taxon>
        <taxon>Sphagnum</taxon>
    </lineage>
</organism>
<reference evidence="1" key="1">
    <citation type="submission" date="2024-03" db="EMBL/GenBank/DDBJ databases">
        <authorList>
            <consortium name="ELIXIR-Norway"/>
            <consortium name="Elixir Norway"/>
        </authorList>
    </citation>
    <scope>NUCLEOTIDE SEQUENCE</scope>
</reference>
<evidence type="ECO:0000313" key="1">
    <source>
        <dbReference type="EMBL" id="CAK9875379.1"/>
    </source>
</evidence>
<evidence type="ECO:0000313" key="2">
    <source>
        <dbReference type="Proteomes" id="UP001497522"/>
    </source>
</evidence>
<gene>
    <name evidence="1" type="ORF">CSSPJE1EN2_LOCUS17628</name>
</gene>
<proteinExistence type="predicted"/>
<dbReference type="Proteomes" id="UP001497522">
    <property type="component" value="Chromosome 4"/>
</dbReference>
<name>A0ABP1BIG5_9BRYO</name>
<keyword evidence="2" id="KW-1185">Reference proteome</keyword>
<protein>
    <submittedName>
        <fullName evidence="1">Uncharacterized protein</fullName>
    </submittedName>
</protein>
<dbReference type="EMBL" id="OZ023705">
    <property type="protein sequence ID" value="CAK9875379.1"/>
    <property type="molecule type" value="Genomic_DNA"/>
</dbReference>
<sequence length="76" mass="8135">MVAAAVEPINNGPWGAIAMLATRIIAVQKFDVIGDGQVAQGFRHWCCTAVKKQCTTIVDAGLRLRHCGKGKMNAKP</sequence>